<dbReference type="Proteomes" id="UP000001411">
    <property type="component" value="Chromosome"/>
</dbReference>
<protein>
    <recommendedName>
        <fullName evidence="3">HlyD family efflux transporter periplasmic adaptor subunit</fullName>
    </recommendedName>
</protein>
<reference evidence="1 2" key="1">
    <citation type="journal article" date="2003" name="Mol. Microbiol.">
        <title>Genome-based analysis of virulence genes in a non-biofilm-forming Staphylococcus epidermidis strain (ATCC 12228).</title>
        <authorList>
            <person name="Zhang Y.Q."/>
            <person name="Ren S.X."/>
            <person name="Li H.L."/>
            <person name="Wang Y.X."/>
            <person name="Fu G."/>
            <person name="Yang J."/>
            <person name="Qin Z.Q."/>
            <person name="Miao Y.G."/>
            <person name="Wang W.Y."/>
            <person name="Chen R.S."/>
            <person name="Shen Y."/>
            <person name="Chen Z."/>
            <person name="Yuan Z.H."/>
            <person name="Zhao G.P."/>
            <person name="Qu D."/>
            <person name="Danchin A."/>
            <person name="Wen Y.M."/>
        </authorList>
    </citation>
    <scope>NUCLEOTIDE SEQUENCE [LARGE SCALE GENOMIC DNA]</scope>
    <source>
        <strain evidence="2">ATCC 12228 / FDA PCI 1200</strain>
    </source>
</reference>
<gene>
    <name evidence="1" type="ordered locus">SE_0391</name>
</gene>
<evidence type="ECO:0000313" key="2">
    <source>
        <dbReference type="Proteomes" id="UP000001411"/>
    </source>
</evidence>
<sequence>MTKQRIVISSLLFIFILTTCSFSYITFSKLTSETEDIKNIKTIKAKPKLLLSTTGIQAPLNSYIFYYTPTLGQLQKLLVKNHSKVSKNTPVLEYYNYEKDHLYEELQNTLSNERNNKTLNSKNDLHYYSFLNQLKLQMIQTKSSIKSTLFSPINGSISYINSIPSKPNEKIVQINSNERIIRANISESELNLLKINQNISVTSSDNTQFTSKIKEISNIPSKIKNGVSYYDILLSTQPNYQIGTHFKIKLASNDIELPTSAIVQKRYVLILKNGKITKREVTYKKSLKSGYINITKGLLIDEKVVKNPTSKLINIYI</sequence>
<dbReference type="eggNOG" id="COG0845">
    <property type="taxonomic scope" value="Bacteria"/>
</dbReference>
<evidence type="ECO:0008006" key="3">
    <source>
        <dbReference type="Google" id="ProtNLM"/>
    </source>
</evidence>
<dbReference type="RefSeq" id="WP_002485113.1">
    <property type="nucleotide sequence ID" value="NC_004461.1"/>
</dbReference>
<dbReference type="HOGENOM" id="CLU_076091_0_0_9"/>
<name>A0A0H2VEP2_STAES</name>
<dbReference type="EMBL" id="AE015929">
    <property type="protein sequence ID" value="AAO03988.1"/>
    <property type="molecule type" value="Genomic_DNA"/>
</dbReference>
<dbReference type="GO" id="GO:0015562">
    <property type="term" value="F:efflux transmembrane transporter activity"/>
    <property type="evidence" value="ECO:0007669"/>
    <property type="project" value="TreeGrafter"/>
</dbReference>
<dbReference type="KEGG" id="sep:SE_0391"/>
<dbReference type="PANTHER" id="PTHR30469">
    <property type="entry name" value="MULTIDRUG RESISTANCE PROTEIN MDTA"/>
    <property type="match status" value="1"/>
</dbReference>
<dbReference type="GO" id="GO:1990281">
    <property type="term" value="C:efflux pump complex"/>
    <property type="evidence" value="ECO:0007669"/>
    <property type="project" value="TreeGrafter"/>
</dbReference>
<dbReference type="AlphaFoldDB" id="A0A0H2VEP2"/>
<dbReference type="Gene3D" id="2.40.420.20">
    <property type="match status" value="1"/>
</dbReference>
<dbReference type="OrthoDB" id="2406721at2"/>
<proteinExistence type="predicted"/>
<accession>A0A0H2VEP2</accession>
<organism evidence="1 2">
    <name type="scientific">Staphylococcus epidermidis (strain ATCC 12228 / FDA PCI 1200)</name>
    <dbReference type="NCBI Taxonomy" id="176280"/>
    <lineage>
        <taxon>Bacteria</taxon>
        <taxon>Bacillati</taxon>
        <taxon>Bacillota</taxon>
        <taxon>Bacilli</taxon>
        <taxon>Bacillales</taxon>
        <taxon>Staphylococcaceae</taxon>
        <taxon>Staphylococcus</taxon>
    </lineage>
</organism>
<dbReference type="PATRIC" id="fig|176280.10.peg.366"/>
<evidence type="ECO:0000313" key="1">
    <source>
        <dbReference type="EMBL" id="AAO03988.1"/>
    </source>
</evidence>